<organism evidence="1 2">
    <name type="scientific">Streptomyces pratisoli</name>
    <dbReference type="NCBI Taxonomy" id="3139917"/>
    <lineage>
        <taxon>Bacteria</taxon>
        <taxon>Bacillati</taxon>
        <taxon>Actinomycetota</taxon>
        <taxon>Actinomycetes</taxon>
        <taxon>Kitasatosporales</taxon>
        <taxon>Streptomycetaceae</taxon>
        <taxon>Streptomyces</taxon>
    </lineage>
</organism>
<evidence type="ECO:0000313" key="2">
    <source>
        <dbReference type="Proteomes" id="UP001375539"/>
    </source>
</evidence>
<gene>
    <name evidence="1" type="ORF">WKI58_36985</name>
</gene>
<name>A0ACC6QUU6_9ACTN</name>
<reference evidence="1" key="1">
    <citation type="submission" date="2024-03" db="EMBL/GenBank/DDBJ databases">
        <title>Novel Streptomyces species of biotechnological and ecological value are a feature of Machair soil.</title>
        <authorList>
            <person name="Prole J.R."/>
            <person name="Goodfellow M."/>
            <person name="Allenby N."/>
            <person name="Ward A.C."/>
        </authorList>
    </citation>
    <scope>NUCLEOTIDE SEQUENCE</scope>
    <source>
        <strain evidence="1">MS1.AVA.4</strain>
    </source>
</reference>
<keyword evidence="2" id="KW-1185">Reference proteome</keyword>
<dbReference type="EMBL" id="JBBKAI010000002">
    <property type="protein sequence ID" value="MEJ8662030.1"/>
    <property type="molecule type" value="Genomic_DNA"/>
</dbReference>
<comment type="caution">
    <text evidence="1">The sequence shown here is derived from an EMBL/GenBank/DDBJ whole genome shotgun (WGS) entry which is preliminary data.</text>
</comment>
<protein>
    <submittedName>
        <fullName evidence="1">FAD-binding oxidoreductase</fullName>
    </submittedName>
</protein>
<proteinExistence type="predicted"/>
<evidence type="ECO:0000313" key="1">
    <source>
        <dbReference type="EMBL" id="MEJ8662030.1"/>
    </source>
</evidence>
<dbReference type="Proteomes" id="UP001375539">
    <property type="component" value="Unassembled WGS sequence"/>
</dbReference>
<sequence>MHTRPALVVHARTRVDVQAAVRAARRHGLPLSARNGGHDIPGRSLRQHALVIDLTRMGQVTADPVTRVATVGGGTTAAGLVAALVPHGLNAVTGTVGGVGMAGLTLAGGYGPLNGRYGLALDNLLGADVVLADGRTVRVDAEREPELFWALRGGGGNFGVVTSMRLRLHPHDGLLAGLIGYPWAQAGKVLERLGQVLAEAPDALTVQTAFLTGPDGAPTLFLMPTWNAATSTGEPHLGALQRLGAPAFAQVGPTSQEELLHRNDAQGEFTGRHLTARTRSVAALTPGVVEAFIAAGDSVASTASGVLLHHFHGAAARVAPESTAFGIRQDHFMVEIVAAWEPADAGPHHAWADSVVGSLAPHALPGGYPNMLGSGQDAEIARAYGPNTARLLAAKARFDPDGTFTATPLPPAARA</sequence>
<accession>A0ACC6QUU6</accession>